<dbReference type="GO" id="GO:0016301">
    <property type="term" value="F:kinase activity"/>
    <property type="evidence" value="ECO:0007669"/>
    <property type="project" value="UniProtKB-KW"/>
</dbReference>
<organism evidence="3 4">
    <name type="scientific">Entamoeba invadens IP1</name>
    <dbReference type="NCBI Taxonomy" id="370355"/>
    <lineage>
        <taxon>Eukaryota</taxon>
        <taxon>Amoebozoa</taxon>
        <taxon>Evosea</taxon>
        <taxon>Archamoebae</taxon>
        <taxon>Mastigamoebida</taxon>
        <taxon>Entamoebidae</taxon>
        <taxon>Entamoeba</taxon>
    </lineage>
</organism>
<name>A0A0A1U468_ENTIV</name>
<accession>A0A0A1U468</accession>
<keyword evidence="4" id="KW-1185">Reference proteome</keyword>
<feature type="non-terminal residue" evidence="3">
    <location>
        <position position="1"/>
    </location>
</feature>
<protein>
    <submittedName>
        <fullName evidence="3">Protein kinase, putative</fullName>
    </submittedName>
</protein>
<feature type="domain" description="PH" evidence="2">
    <location>
        <begin position="167"/>
        <end position="263"/>
    </location>
</feature>
<dbReference type="GeneID" id="14887925"/>
<evidence type="ECO:0000313" key="4">
    <source>
        <dbReference type="Proteomes" id="UP000014680"/>
    </source>
</evidence>
<dbReference type="SUPFAM" id="SSF50729">
    <property type="entry name" value="PH domain-like"/>
    <property type="match status" value="1"/>
</dbReference>
<feature type="region of interest" description="Disordered" evidence="1">
    <location>
        <begin position="394"/>
        <end position="414"/>
    </location>
</feature>
<gene>
    <name evidence="3" type="ORF">EIN_493460</name>
</gene>
<evidence type="ECO:0000313" key="3">
    <source>
        <dbReference type="EMBL" id="ELP89017.1"/>
    </source>
</evidence>
<dbReference type="InterPro" id="IPR001849">
    <property type="entry name" value="PH_domain"/>
</dbReference>
<dbReference type="SMART" id="SM00233">
    <property type="entry name" value="PH"/>
    <property type="match status" value="1"/>
</dbReference>
<evidence type="ECO:0000259" key="2">
    <source>
        <dbReference type="PROSITE" id="PS50003"/>
    </source>
</evidence>
<evidence type="ECO:0000256" key="1">
    <source>
        <dbReference type="SAM" id="MobiDB-lite"/>
    </source>
</evidence>
<dbReference type="Pfam" id="PF00169">
    <property type="entry name" value="PH"/>
    <property type="match status" value="1"/>
</dbReference>
<dbReference type="KEGG" id="eiv:EIN_493460"/>
<dbReference type="Gene3D" id="2.30.29.30">
    <property type="entry name" value="Pleckstrin-homology domain (PH domain)/Phosphotyrosine-binding domain (PTB)"/>
    <property type="match status" value="1"/>
</dbReference>
<feature type="non-terminal residue" evidence="3">
    <location>
        <position position="450"/>
    </location>
</feature>
<keyword evidence="3" id="KW-0418">Kinase</keyword>
<reference evidence="3 4" key="1">
    <citation type="submission" date="2012-10" db="EMBL/GenBank/DDBJ databases">
        <authorList>
            <person name="Zafar N."/>
            <person name="Inman J."/>
            <person name="Hall N."/>
            <person name="Lorenzi H."/>
            <person name="Caler E."/>
        </authorList>
    </citation>
    <scope>NUCLEOTIDE SEQUENCE [LARGE SCALE GENOMIC DNA]</scope>
    <source>
        <strain evidence="3 4">IP1</strain>
    </source>
</reference>
<dbReference type="EMBL" id="KB206684">
    <property type="protein sequence ID" value="ELP89017.1"/>
    <property type="molecule type" value="Genomic_DNA"/>
</dbReference>
<proteinExistence type="predicted"/>
<dbReference type="OrthoDB" id="185175at2759"/>
<dbReference type="RefSeq" id="XP_004255788.1">
    <property type="nucleotide sequence ID" value="XM_004255740.1"/>
</dbReference>
<dbReference type="AlphaFoldDB" id="A0A0A1U468"/>
<dbReference type="PROSITE" id="PS50003">
    <property type="entry name" value="PH_DOMAIN"/>
    <property type="match status" value="1"/>
</dbReference>
<feature type="compositionally biased region" description="Low complexity" evidence="1">
    <location>
        <begin position="394"/>
        <end position="409"/>
    </location>
</feature>
<dbReference type="Proteomes" id="UP000014680">
    <property type="component" value="Unassembled WGS sequence"/>
</dbReference>
<sequence length="450" mass="52187">MSLGVSATPDSKALRRRRLNFNSDCLTFIPSSSNYSSPRRESLVSTPTLRPTDFMQMTVDSVTSELYYNPEMKEVCIVHIVVINTPEKPHFQLHKLDNEFIDLDNYVKSIFESPPTFPRKSLYPLRDVEITQYLQEVICLDRFFDALFTREFFKENRNVLKWMSLHHPQLSGVLMKEGYLLRRWKERFVVVKNTFLFYFVNEKSMLKLEQPHSVVNLNEATLSTSQNNFTFKITTKEKLTFNFMCKNETELNEWIVALNSVICFKPYAERSKPLAKRSLMIDSCNLQTSMNRKSVGDNLSPTGTELLLNQLNGLKEDAGKLMLKLGEKDELYGVLQQIKKIQLVDLNCTGIVDYYTSKLIPFLENKDIIKFWHFFRDLKDTNCVKGVPKLSISPLSRYSTTSSSSTQNSPRGSEKAASQQTQCRLCNNFYNVEDLTKHNERCVLQDVFVY</sequence>
<dbReference type="InterPro" id="IPR011993">
    <property type="entry name" value="PH-like_dom_sf"/>
</dbReference>
<keyword evidence="3" id="KW-0808">Transferase</keyword>
<dbReference type="VEuPathDB" id="AmoebaDB:EIN_493460"/>